<dbReference type="GO" id="GO:0003677">
    <property type="term" value="F:DNA binding"/>
    <property type="evidence" value="ECO:0007669"/>
    <property type="project" value="InterPro"/>
</dbReference>
<reference evidence="3" key="1">
    <citation type="submission" date="2019-03" db="EMBL/GenBank/DDBJ databases">
        <title>Lake Tanganyika Metagenome-Assembled Genomes (MAGs).</title>
        <authorList>
            <person name="Tran P."/>
        </authorList>
    </citation>
    <scope>NUCLEOTIDE SEQUENCE</scope>
    <source>
        <strain evidence="3">K_DeepCast_150m_m2_040</strain>
    </source>
</reference>
<accession>A0A938BSM5</accession>
<comment type="caution">
    <text evidence="3">The sequence shown here is derived from an EMBL/GenBank/DDBJ whole genome shotgun (WGS) entry which is preliminary data.</text>
</comment>
<gene>
    <name evidence="3" type="ORF">FJY68_03260</name>
</gene>
<evidence type="ECO:0000259" key="2">
    <source>
        <dbReference type="PROSITE" id="PS50943"/>
    </source>
</evidence>
<dbReference type="InterPro" id="IPR010982">
    <property type="entry name" value="Lambda_DNA-bd_dom_sf"/>
</dbReference>
<dbReference type="SMART" id="SM00530">
    <property type="entry name" value="HTH_XRE"/>
    <property type="match status" value="1"/>
</dbReference>
<dbReference type="SUPFAM" id="SSF47413">
    <property type="entry name" value="lambda repressor-like DNA-binding domains"/>
    <property type="match status" value="1"/>
</dbReference>
<dbReference type="EMBL" id="VGIR01000012">
    <property type="protein sequence ID" value="MBM3330854.1"/>
    <property type="molecule type" value="Genomic_DNA"/>
</dbReference>
<organism evidence="3 4">
    <name type="scientific">candidate division WOR-3 bacterium</name>
    <dbReference type="NCBI Taxonomy" id="2052148"/>
    <lineage>
        <taxon>Bacteria</taxon>
        <taxon>Bacteria division WOR-3</taxon>
    </lineage>
</organism>
<feature type="domain" description="HTH cro/C1-type" evidence="2">
    <location>
        <begin position="21"/>
        <end position="40"/>
    </location>
</feature>
<proteinExistence type="predicted"/>
<evidence type="ECO:0000313" key="3">
    <source>
        <dbReference type="EMBL" id="MBM3330854.1"/>
    </source>
</evidence>
<feature type="region of interest" description="Disordered" evidence="1">
    <location>
        <begin position="94"/>
        <end position="144"/>
    </location>
</feature>
<sequence>MSGTESRAGRDTLVGELSSRLVALRKRAGMSQEAVAEAMGRPKAGERLARRLERGGVEGASLATLVEYLRAIRAGFGDLKEVLDRYTSIPIPESQRKRAAEAPMPRAQMSARAWENGDSPPERSDARYSPRFPGKRQPFGGAPGRQEELRVLRIRRRAGYWALRRLFEYYLHAGLNSVAIPPCMKYRRVTAAHSRRVFNALYRTHRAKAARRAERLARLRTSAEKHAIESAFVECAEAIAEFAYSEMCEHDEIGWMPPEAEARAVMAVKPKHRVVTDFQMCLAEWAEVVSRYNAALMVIYERPHRAALDIAESAGSDARTRLRYRGAALRAANIARTTAPDTPRRAKSISDWRATGWPEELDRGLLERMLAAALTTWDALLPTLPPAPGPRPV</sequence>
<dbReference type="Proteomes" id="UP000779900">
    <property type="component" value="Unassembled WGS sequence"/>
</dbReference>
<dbReference type="AlphaFoldDB" id="A0A938BSM5"/>
<evidence type="ECO:0000256" key="1">
    <source>
        <dbReference type="SAM" id="MobiDB-lite"/>
    </source>
</evidence>
<dbReference type="InterPro" id="IPR001387">
    <property type="entry name" value="Cro/C1-type_HTH"/>
</dbReference>
<dbReference type="PROSITE" id="PS50943">
    <property type="entry name" value="HTH_CROC1"/>
    <property type="match status" value="1"/>
</dbReference>
<name>A0A938BSM5_UNCW3</name>
<dbReference type="CDD" id="cd00093">
    <property type="entry name" value="HTH_XRE"/>
    <property type="match status" value="1"/>
</dbReference>
<evidence type="ECO:0000313" key="4">
    <source>
        <dbReference type="Proteomes" id="UP000779900"/>
    </source>
</evidence>
<protein>
    <submittedName>
        <fullName evidence="3">Helix-turn-helix transcriptional regulator</fullName>
    </submittedName>
</protein>